<dbReference type="Proteomes" id="UP001172673">
    <property type="component" value="Unassembled WGS sequence"/>
</dbReference>
<organism evidence="3 4">
    <name type="scientific">Cladophialophora chaetospira</name>
    <dbReference type="NCBI Taxonomy" id="386627"/>
    <lineage>
        <taxon>Eukaryota</taxon>
        <taxon>Fungi</taxon>
        <taxon>Dikarya</taxon>
        <taxon>Ascomycota</taxon>
        <taxon>Pezizomycotina</taxon>
        <taxon>Eurotiomycetes</taxon>
        <taxon>Chaetothyriomycetidae</taxon>
        <taxon>Chaetothyriales</taxon>
        <taxon>Herpotrichiellaceae</taxon>
        <taxon>Cladophialophora</taxon>
    </lineage>
</organism>
<comment type="caution">
    <text evidence="3">The sequence shown here is derived from an EMBL/GenBank/DDBJ whole genome shotgun (WGS) entry which is preliminary data.</text>
</comment>
<sequence length="863" mass="96887">MTGNSDYLNPTKGAFGASGTLANITTETSKSNVLLLETPTLERFWQPDGQTQFRDFAQRLLTFYQNRVKLSAIVYCHAIGRESDEQKVLKCLDIFDQILGPRIYHRLFAVEVLPESTDIQQGSAEEIWSQRLARWQRRGATAYKINRANSKNKAILPSLVSETGVYLDLQTKLIQQTYAVDSAASHFLPDTDHSAQIERPKSSASNTTIASPPRTTDSSLNSIKNSRPLSAQSHLFRASVTPIPMSLEEAYSRLGENQIRLVRLLGGPVTDAISINLFQVELEDSTDYEALSYVVGYQLPSTHLSLRLGSGEIAKVPITHNLENILKTLRYPDKDRILWVDALSIAQQDAEEKAAQIQNMGRIFETARNVCVWLGPEIHATNAAMEFIPRVLDFTDMDAIFANTKDVHERWISLVKLMTVPYFGRRFIVQEVAFARKATVYCGSKTVDWIDLVDAAVLLEKHWPVLVSQLSHQERDSLGDIHAPGAMSLVQLTSRSLQKNHAGHVQARLVDMETLLTALPMFDTSLPHDTIYSILSLARDTYQTTSLRVDYTMDPVELFAEAVISIVKATGSPDMMCRPWAPFIGGSNGQYDRRGADGLVGLPGRRIYQASGVTNCLRDFQYSNIGSKRSLTLRGVELGIVSIAYEKSQNGNIPDDWLRFRWLAYEMTLSAAQIQARETSFEATSTTRRMQFREVLWRTLFADRMKDGQAAPRWYVRACHHCLSTPGEHWGEQAVNLNRLIQRSPEKLGEVLSRIRDTIWGRKLFGYQHTPVAGPGAEDRLYSSGIGPGELYVGDIVAVLFGCSVPLILRKLPRQNNQLASTQQPDRYELIGEAYIYGMMDGEALEKKDDGSYLRTEKSFEIC</sequence>
<dbReference type="InterPro" id="IPR052895">
    <property type="entry name" value="HetReg/Transcr_Mod"/>
</dbReference>
<dbReference type="PANTHER" id="PTHR24148:SF64">
    <property type="entry name" value="HETEROKARYON INCOMPATIBILITY DOMAIN-CONTAINING PROTEIN"/>
    <property type="match status" value="1"/>
</dbReference>
<reference evidence="3" key="1">
    <citation type="submission" date="2022-10" db="EMBL/GenBank/DDBJ databases">
        <title>Culturing micro-colonial fungi from biological soil crusts in the Mojave desert and describing Neophaeococcomyces mojavensis, and introducing the new genera and species Taxawa tesnikishii.</title>
        <authorList>
            <person name="Kurbessoian T."/>
            <person name="Stajich J.E."/>
        </authorList>
    </citation>
    <scope>NUCLEOTIDE SEQUENCE</scope>
    <source>
        <strain evidence="3">TK_41</strain>
    </source>
</reference>
<evidence type="ECO:0000313" key="3">
    <source>
        <dbReference type="EMBL" id="KAJ9604279.1"/>
    </source>
</evidence>
<name>A0AA39CDI2_9EURO</name>
<gene>
    <name evidence="3" type="ORF">H2200_011113</name>
</gene>
<dbReference type="PANTHER" id="PTHR24148">
    <property type="entry name" value="ANKYRIN REPEAT DOMAIN-CONTAINING PROTEIN 39 HOMOLOG-RELATED"/>
    <property type="match status" value="1"/>
</dbReference>
<dbReference type="Pfam" id="PF26639">
    <property type="entry name" value="Het-6_barrel"/>
    <property type="match status" value="1"/>
</dbReference>
<dbReference type="AlphaFoldDB" id="A0AA39CDI2"/>
<keyword evidence="4" id="KW-1185">Reference proteome</keyword>
<dbReference type="EMBL" id="JAPDRK010000019">
    <property type="protein sequence ID" value="KAJ9604279.1"/>
    <property type="molecule type" value="Genomic_DNA"/>
</dbReference>
<feature type="domain" description="Heterokaryon incompatibility" evidence="2">
    <location>
        <begin position="288"/>
        <end position="431"/>
    </location>
</feature>
<feature type="region of interest" description="Disordered" evidence="1">
    <location>
        <begin position="194"/>
        <end position="224"/>
    </location>
</feature>
<evidence type="ECO:0000259" key="2">
    <source>
        <dbReference type="Pfam" id="PF06985"/>
    </source>
</evidence>
<evidence type="ECO:0000313" key="4">
    <source>
        <dbReference type="Proteomes" id="UP001172673"/>
    </source>
</evidence>
<dbReference type="InterPro" id="IPR010730">
    <property type="entry name" value="HET"/>
</dbReference>
<dbReference type="Pfam" id="PF06985">
    <property type="entry name" value="HET"/>
    <property type="match status" value="1"/>
</dbReference>
<feature type="compositionally biased region" description="Polar residues" evidence="1">
    <location>
        <begin position="202"/>
        <end position="224"/>
    </location>
</feature>
<proteinExistence type="predicted"/>
<accession>A0AA39CDI2</accession>
<protein>
    <recommendedName>
        <fullName evidence="2">Heterokaryon incompatibility domain-containing protein</fullName>
    </recommendedName>
</protein>
<evidence type="ECO:0000256" key="1">
    <source>
        <dbReference type="SAM" id="MobiDB-lite"/>
    </source>
</evidence>